<sequence>MLAPPKAGATVGAAKPGLARPSGLQAPRTGLQPPRASSTLPAKSPSGLVKPGVSGLAAPGSRLPAGARAGATTGRAGVTAPGAAGAATTGAKRTLPGRTTPSTPAGTGIARPGTKSMLVAPGSARAPSRSGTATNLANRHSLLPSPASSTHSRTASTSSSTSRAGSTSMLMSPKRTQVSSTKNASTRLPASPASSTSSLSGLGSGHTSQRSIGSAGQLMRPKTQAANGRSVSMYGASSLLHQQAPLHHEEQEYGNFEEDDYSVLTPPQSPSSRDGRQRSSSNGHLNSGIKPGVRTLGGGIPRSGIAAPSRLIPPALSTSRIGRPASPSPASAGSNHSGSGLYFPRPHTPTSRITGSTGLVSPRAGRHA</sequence>
<dbReference type="EMBL" id="JAABOA010005141">
    <property type="protein sequence ID" value="KAF9577213.1"/>
    <property type="molecule type" value="Genomic_DNA"/>
</dbReference>
<feature type="compositionally biased region" description="Low complexity" evidence="1">
    <location>
        <begin position="144"/>
        <end position="168"/>
    </location>
</feature>
<dbReference type="OrthoDB" id="2447841at2759"/>
<dbReference type="AlphaFoldDB" id="A0A9P6FKR9"/>
<feature type="compositionally biased region" description="Low complexity" evidence="1">
    <location>
        <begin position="184"/>
        <end position="208"/>
    </location>
</feature>
<evidence type="ECO:0000256" key="1">
    <source>
        <dbReference type="SAM" id="MobiDB-lite"/>
    </source>
</evidence>
<evidence type="ECO:0000313" key="2">
    <source>
        <dbReference type="EMBL" id="KAF9577213.1"/>
    </source>
</evidence>
<feature type="compositionally biased region" description="Polar residues" evidence="1">
    <location>
        <begin position="348"/>
        <end position="359"/>
    </location>
</feature>
<feature type="region of interest" description="Disordered" evidence="1">
    <location>
        <begin position="1"/>
        <end position="368"/>
    </location>
</feature>
<gene>
    <name evidence="2" type="ORF">BGW38_007732</name>
</gene>
<protein>
    <submittedName>
        <fullName evidence="2">Uncharacterized protein</fullName>
    </submittedName>
</protein>
<proteinExistence type="predicted"/>
<feature type="compositionally biased region" description="Low complexity" evidence="1">
    <location>
        <begin position="64"/>
        <end position="91"/>
    </location>
</feature>
<reference evidence="2" key="1">
    <citation type="journal article" date="2020" name="Fungal Divers.">
        <title>Resolving the Mortierellaceae phylogeny through synthesis of multi-gene phylogenetics and phylogenomics.</title>
        <authorList>
            <person name="Vandepol N."/>
            <person name="Liber J."/>
            <person name="Desiro A."/>
            <person name="Na H."/>
            <person name="Kennedy M."/>
            <person name="Barry K."/>
            <person name="Grigoriev I.V."/>
            <person name="Miller A.N."/>
            <person name="O'Donnell K."/>
            <person name="Stajich J.E."/>
            <person name="Bonito G."/>
        </authorList>
    </citation>
    <scope>NUCLEOTIDE SEQUENCE</scope>
    <source>
        <strain evidence="2">KOD1015</strain>
    </source>
</reference>
<feature type="compositionally biased region" description="Low complexity" evidence="1">
    <location>
        <begin position="324"/>
        <end position="340"/>
    </location>
</feature>
<feature type="compositionally biased region" description="Polar residues" evidence="1">
    <location>
        <begin position="174"/>
        <end position="183"/>
    </location>
</feature>
<organism evidence="2 3">
    <name type="scientific">Lunasporangiospora selenospora</name>
    <dbReference type="NCBI Taxonomy" id="979761"/>
    <lineage>
        <taxon>Eukaryota</taxon>
        <taxon>Fungi</taxon>
        <taxon>Fungi incertae sedis</taxon>
        <taxon>Mucoromycota</taxon>
        <taxon>Mortierellomycotina</taxon>
        <taxon>Mortierellomycetes</taxon>
        <taxon>Mortierellales</taxon>
        <taxon>Mortierellaceae</taxon>
        <taxon>Lunasporangiospora</taxon>
    </lineage>
</organism>
<dbReference type="Proteomes" id="UP000780801">
    <property type="component" value="Unassembled WGS sequence"/>
</dbReference>
<keyword evidence="3" id="KW-1185">Reference proteome</keyword>
<feature type="compositionally biased region" description="Polar residues" evidence="1">
    <location>
        <begin position="129"/>
        <end position="138"/>
    </location>
</feature>
<accession>A0A9P6FKR9</accession>
<evidence type="ECO:0000313" key="3">
    <source>
        <dbReference type="Proteomes" id="UP000780801"/>
    </source>
</evidence>
<name>A0A9P6FKR9_9FUNG</name>
<comment type="caution">
    <text evidence="2">The sequence shown here is derived from an EMBL/GenBank/DDBJ whole genome shotgun (WGS) entry which is preliminary data.</text>
</comment>